<evidence type="ECO:0000313" key="6">
    <source>
        <dbReference type="EMBL" id="SHI03515.1"/>
    </source>
</evidence>
<dbReference type="GO" id="GO:0016887">
    <property type="term" value="F:ATP hydrolysis activity"/>
    <property type="evidence" value="ECO:0007669"/>
    <property type="project" value="InterPro"/>
</dbReference>
<keyword evidence="8" id="KW-1185">Reference proteome</keyword>
<dbReference type="InterPro" id="IPR003959">
    <property type="entry name" value="ATPase_AAA_core"/>
</dbReference>
<reference evidence="7" key="2">
    <citation type="submission" date="2016-11" db="EMBL/GenBank/DDBJ databases">
        <authorList>
            <person name="Varghese N."/>
            <person name="Submissions S."/>
        </authorList>
    </citation>
    <scope>NUCLEOTIDE SEQUENCE [LARGE SCALE GENOMIC DNA]</scope>
    <source>
        <strain evidence="7">DSM 19859</strain>
    </source>
</reference>
<dbReference type="Proteomes" id="UP000290037">
    <property type="component" value="Unassembled WGS sequence"/>
</dbReference>
<evidence type="ECO:0000259" key="4">
    <source>
        <dbReference type="SMART" id="SM00382"/>
    </source>
</evidence>
<organism evidence="6 7">
    <name type="scientific">Leeuwenhoekiella palythoae</name>
    <dbReference type="NCBI Taxonomy" id="573501"/>
    <lineage>
        <taxon>Bacteria</taxon>
        <taxon>Pseudomonadati</taxon>
        <taxon>Bacteroidota</taxon>
        <taxon>Flavobacteriia</taxon>
        <taxon>Flavobacteriales</taxon>
        <taxon>Flavobacteriaceae</taxon>
        <taxon>Leeuwenhoekiella</taxon>
    </lineage>
</organism>
<dbReference type="InterPro" id="IPR050221">
    <property type="entry name" value="26S_Proteasome_ATPase"/>
</dbReference>
<proteinExistence type="inferred from homology"/>
<protein>
    <submittedName>
        <fullName evidence="6">AAA+-type ATPase, SpoVK/Ycf46/Vps4 family</fullName>
    </submittedName>
    <submittedName>
        <fullName evidence="5">SpoVK/Ycf46/Vps4 family AAA+-type ATPase</fullName>
    </submittedName>
</protein>
<dbReference type="Pfam" id="PF00004">
    <property type="entry name" value="AAA"/>
    <property type="match status" value="1"/>
</dbReference>
<evidence type="ECO:0000313" key="7">
    <source>
        <dbReference type="Proteomes" id="UP000184240"/>
    </source>
</evidence>
<dbReference type="Proteomes" id="UP000184240">
    <property type="component" value="Unassembled WGS sequence"/>
</dbReference>
<keyword evidence="3" id="KW-0067">ATP-binding</keyword>
<keyword evidence="2" id="KW-0547">Nucleotide-binding</keyword>
<evidence type="ECO:0000313" key="5">
    <source>
        <dbReference type="EMBL" id="RXG30273.1"/>
    </source>
</evidence>
<dbReference type="PANTHER" id="PTHR23073">
    <property type="entry name" value="26S PROTEASOME REGULATORY SUBUNIT"/>
    <property type="match status" value="1"/>
</dbReference>
<accession>A0A1M5XUL3</accession>
<gene>
    <name evidence="5" type="ORF">DSM01_1023</name>
    <name evidence="6" type="ORF">SAMN04487999_1728</name>
</gene>
<dbReference type="SMART" id="SM00382">
    <property type="entry name" value="AAA"/>
    <property type="match status" value="1"/>
</dbReference>
<dbReference type="Pfam" id="PF22977">
    <property type="entry name" value="WHD"/>
    <property type="match status" value="1"/>
</dbReference>
<dbReference type="AlphaFoldDB" id="A0A1M5XUL3"/>
<dbReference type="InterPro" id="IPR054472">
    <property type="entry name" value="WHD"/>
</dbReference>
<dbReference type="EMBL" id="FQXT01000003">
    <property type="protein sequence ID" value="SHI03515.1"/>
    <property type="molecule type" value="Genomic_DNA"/>
</dbReference>
<dbReference type="OrthoDB" id="7438987at2"/>
<dbReference type="EMBL" id="QOVN01000002">
    <property type="protein sequence ID" value="RXG30273.1"/>
    <property type="molecule type" value="Genomic_DNA"/>
</dbReference>
<dbReference type="GO" id="GO:0005524">
    <property type="term" value="F:ATP binding"/>
    <property type="evidence" value="ECO:0007669"/>
    <property type="project" value="UniProtKB-KW"/>
</dbReference>
<dbReference type="CDD" id="cd19481">
    <property type="entry name" value="RecA-like_protease"/>
    <property type="match status" value="1"/>
</dbReference>
<evidence type="ECO:0000256" key="1">
    <source>
        <dbReference type="ARBA" id="ARBA00006914"/>
    </source>
</evidence>
<evidence type="ECO:0000313" key="8">
    <source>
        <dbReference type="Proteomes" id="UP000290037"/>
    </source>
</evidence>
<reference evidence="6" key="1">
    <citation type="submission" date="2016-11" db="EMBL/GenBank/DDBJ databases">
        <authorList>
            <person name="Jaros S."/>
            <person name="Januszkiewicz K."/>
            <person name="Wedrychowicz H."/>
        </authorList>
    </citation>
    <scope>NUCLEOTIDE SEQUENCE [LARGE SCALE GENOMIC DNA]</scope>
    <source>
        <strain evidence="6">DSM 19859</strain>
    </source>
</reference>
<sequence length="441" mass="50570">MSTTQCLGFDTIMQHLQELIIWRLKNPDLSFDEAPQLDRKALPDSLLKQLIIVLELDAAEIAILLLVLAPNLSPELLKFCVNQVYPDGGELPELGGIQGKNHRGILPTAETALFILTGTNIEARVRCWQYFDKHSKLIANKVIQLEKPEKNEPKMSGALILDAEYTALLITGNIPEPELSIEFPASKIETQLTWDDLVLNDETRQEIRDLEIWLKHNETLQQKHHTTNRFKQGYRVLFHGPPGTGKTLTASLLGKYTDREVYRIDLSTVVSKYIGETEKNLAKLFDKAHYKNWILFFDEADAIFGKRTQVRDAHDKYANQEVSYLLQRLEEHPGLVILASNFKNNVDAAFTRRFQALVYFAPPGYQERLELWKKTLPKKFKYAQEIDLKTIAKTYDITGAHITNVIHYCCLQALNQDSLTITSKNLIAGLKREYKKEEKMF</sequence>
<feature type="domain" description="AAA+ ATPase" evidence="4">
    <location>
        <begin position="232"/>
        <end position="364"/>
    </location>
</feature>
<dbReference type="Gene3D" id="3.40.50.300">
    <property type="entry name" value="P-loop containing nucleotide triphosphate hydrolases"/>
    <property type="match status" value="1"/>
</dbReference>
<evidence type="ECO:0000256" key="2">
    <source>
        <dbReference type="ARBA" id="ARBA00022741"/>
    </source>
</evidence>
<reference evidence="5 8" key="3">
    <citation type="submission" date="2018-07" db="EMBL/GenBank/DDBJ databases">
        <title>Leeuwenhoekiella genomics.</title>
        <authorList>
            <person name="Tahon G."/>
            <person name="Willems A."/>
        </authorList>
    </citation>
    <scope>NUCLEOTIDE SEQUENCE [LARGE SCALE GENOMIC DNA]</scope>
    <source>
        <strain evidence="5 8">LMG 24856</strain>
    </source>
</reference>
<dbReference type="InterPro" id="IPR003593">
    <property type="entry name" value="AAA+_ATPase"/>
</dbReference>
<dbReference type="SUPFAM" id="SSF52540">
    <property type="entry name" value="P-loop containing nucleoside triphosphate hydrolases"/>
    <property type="match status" value="1"/>
</dbReference>
<dbReference type="RefSeq" id="WP_072982252.1">
    <property type="nucleotide sequence ID" value="NZ_FQXT01000003.1"/>
</dbReference>
<evidence type="ECO:0000256" key="3">
    <source>
        <dbReference type="ARBA" id="ARBA00022840"/>
    </source>
</evidence>
<comment type="similarity">
    <text evidence="1">Belongs to the AAA ATPase family.</text>
</comment>
<dbReference type="STRING" id="573501.SAMN04487999_1728"/>
<dbReference type="InterPro" id="IPR027417">
    <property type="entry name" value="P-loop_NTPase"/>
</dbReference>
<name>A0A1M5XUL3_9FLAO</name>